<feature type="transmembrane region" description="Helical" evidence="7">
    <location>
        <begin position="190"/>
        <end position="223"/>
    </location>
</feature>
<gene>
    <name evidence="9" type="ORF">KHU32_22175</name>
</gene>
<keyword evidence="3" id="KW-1003">Cell membrane</keyword>
<evidence type="ECO:0000256" key="4">
    <source>
        <dbReference type="ARBA" id="ARBA00022692"/>
    </source>
</evidence>
<evidence type="ECO:0000313" key="10">
    <source>
        <dbReference type="Proteomes" id="UP000766336"/>
    </source>
</evidence>
<reference evidence="9 10" key="1">
    <citation type="submission" date="2021-05" db="EMBL/GenBank/DDBJ databases">
        <title>Roseococcus sp. XZZS9, whole genome shotgun sequencing project.</title>
        <authorList>
            <person name="Zhao G."/>
            <person name="Shen L."/>
        </authorList>
    </citation>
    <scope>NUCLEOTIDE SEQUENCE [LARGE SCALE GENOMIC DNA]</scope>
    <source>
        <strain evidence="9 10">XZZS9</strain>
    </source>
</reference>
<evidence type="ECO:0000256" key="1">
    <source>
        <dbReference type="ARBA" id="ARBA00004651"/>
    </source>
</evidence>
<feature type="transmembrane region" description="Helical" evidence="7">
    <location>
        <begin position="85"/>
        <end position="107"/>
    </location>
</feature>
<keyword evidence="10" id="KW-1185">Reference proteome</keyword>
<dbReference type="InterPro" id="IPR035906">
    <property type="entry name" value="MetI-like_sf"/>
</dbReference>
<organism evidence="9 10">
    <name type="scientific">Roseococcus pinisoli</name>
    <dbReference type="NCBI Taxonomy" id="2835040"/>
    <lineage>
        <taxon>Bacteria</taxon>
        <taxon>Pseudomonadati</taxon>
        <taxon>Pseudomonadota</taxon>
        <taxon>Alphaproteobacteria</taxon>
        <taxon>Acetobacterales</taxon>
        <taxon>Roseomonadaceae</taxon>
        <taxon>Roseococcus</taxon>
    </lineage>
</organism>
<evidence type="ECO:0000256" key="6">
    <source>
        <dbReference type="ARBA" id="ARBA00023136"/>
    </source>
</evidence>
<evidence type="ECO:0000256" key="5">
    <source>
        <dbReference type="ARBA" id="ARBA00022989"/>
    </source>
</evidence>
<keyword evidence="4 7" id="KW-0812">Transmembrane</keyword>
<dbReference type="PANTHER" id="PTHR30151">
    <property type="entry name" value="ALKANE SULFONATE ABC TRANSPORTER-RELATED, MEMBRANE SUBUNIT"/>
    <property type="match status" value="1"/>
</dbReference>
<comment type="similarity">
    <text evidence="7">Belongs to the binding-protein-dependent transport system permease family.</text>
</comment>
<evidence type="ECO:0000256" key="2">
    <source>
        <dbReference type="ARBA" id="ARBA00022448"/>
    </source>
</evidence>
<keyword evidence="2 7" id="KW-0813">Transport</keyword>
<dbReference type="Pfam" id="PF00528">
    <property type="entry name" value="BPD_transp_1"/>
    <property type="match status" value="1"/>
</dbReference>
<evidence type="ECO:0000256" key="7">
    <source>
        <dbReference type="RuleBase" id="RU363032"/>
    </source>
</evidence>
<dbReference type="Proteomes" id="UP000766336">
    <property type="component" value="Unassembled WGS sequence"/>
</dbReference>
<dbReference type="Gene3D" id="1.10.3720.10">
    <property type="entry name" value="MetI-like"/>
    <property type="match status" value="1"/>
</dbReference>
<dbReference type="CDD" id="cd06261">
    <property type="entry name" value="TM_PBP2"/>
    <property type="match status" value="1"/>
</dbReference>
<dbReference type="PANTHER" id="PTHR30151:SF38">
    <property type="entry name" value="ALIPHATIC SULFONATES TRANSPORT PERMEASE PROTEIN SSUC-RELATED"/>
    <property type="match status" value="1"/>
</dbReference>
<comment type="subcellular location">
    <subcellularLocation>
        <location evidence="1 7">Cell membrane</location>
        <topology evidence="1 7">Multi-pass membrane protein</topology>
    </subcellularLocation>
</comment>
<evidence type="ECO:0000259" key="8">
    <source>
        <dbReference type="PROSITE" id="PS50928"/>
    </source>
</evidence>
<proteinExistence type="inferred from homology"/>
<feature type="transmembrane region" description="Helical" evidence="7">
    <location>
        <begin position="243"/>
        <end position="261"/>
    </location>
</feature>
<feature type="domain" description="ABC transmembrane type-1" evidence="8">
    <location>
        <begin position="81"/>
        <end position="261"/>
    </location>
</feature>
<evidence type="ECO:0000256" key="3">
    <source>
        <dbReference type="ARBA" id="ARBA00022475"/>
    </source>
</evidence>
<sequence>MSATDTVALPGVARQPEGGGAWRAWAPRLRAALPGAVFCLLVAGLWEVLARTKQSPLVPDLAEVWGEILRLLAGGMALEQVGITLWRISLGGIAGFAIAVLLGLFAARSRLFGAFIRPAVLLGLTVPGLVWALLCVIWFGVGLATPVVSIILGIAPPLLVTISQGLRAVDSELTEMAHVFRFSRAARIRHVLLPSIVPFLLSGVRLAFSLAWKVIVLVELFGLSDGVGYQLNSEFSSQNVAGVLAWTLIFWVVMAAIEFGLMQGMENRLTRWRRESSL</sequence>
<dbReference type="SUPFAM" id="SSF161098">
    <property type="entry name" value="MetI-like"/>
    <property type="match status" value="1"/>
</dbReference>
<comment type="caution">
    <text evidence="9">The sequence shown here is derived from an EMBL/GenBank/DDBJ whole genome shotgun (WGS) entry which is preliminary data.</text>
</comment>
<dbReference type="PROSITE" id="PS50928">
    <property type="entry name" value="ABC_TM1"/>
    <property type="match status" value="1"/>
</dbReference>
<feature type="transmembrane region" description="Helical" evidence="7">
    <location>
        <begin position="31"/>
        <end position="49"/>
    </location>
</feature>
<evidence type="ECO:0000313" key="9">
    <source>
        <dbReference type="EMBL" id="MBS7813664.1"/>
    </source>
</evidence>
<keyword evidence="5 7" id="KW-1133">Transmembrane helix</keyword>
<protein>
    <submittedName>
        <fullName evidence="9">ABC transporter permease</fullName>
    </submittedName>
</protein>
<dbReference type="EMBL" id="JAHCDA010000006">
    <property type="protein sequence ID" value="MBS7813664.1"/>
    <property type="molecule type" value="Genomic_DNA"/>
</dbReference>
<dbReference type="RefSeq" id="WP_213672372.1">
    <property type="nucleotide sequence ID" value="NZ_JAHCDA010000006.1"/>
</dbReference>
<feature type="transmembrane region" description="Helical" evidence="7">
    <location>
        <begin position="119"/>
        <end position="141"/>
    </location>
</feature>
<feature type="transmembrane region" description="Helical" evidence="7">
    <location>
        <begin position="147"/>
        <end position="169"/>
    </location>
</feature>
<name>A0ABS5QJ03_9PROT</name>
<dbReference type="InterPro" id="IPR000515">
    <property type="entry name" value="MetI-like"/>
</dbReference>
<keyword evidence="6 7" id="KW-0472">Membrane</keyword>
<accession>A0ABS5QJ03</accession>